<evidence type="ECO:0000313" key="2">
    <source>
        <dbReference type="Proteomes" id="UP000032142"/>
    </source>
</evidence>
<dbReference type="AlphaFoldDB" id="A0A0B0MTM2"/>
<dbReference type="Proteomes" id="UP000032142">
    <property type="component" value="Unassembled WGS sequence"/>
</dbReference>
<accession>A0A0B0MTM2</accession>
<gene>
    <name evidence="1" type="ORF">F383_31430</name>
</gene>
<reference evidence="2" key="1">
    <citation type="submission" date="2014-09" db="EMBL/GenBank/DDBJ databases">
        <authorList>
            <person name="Mudge J."/>
            <person name="Ramaraj T."/>
            <person name="Lindquist I.E."/>
            <person name="Bharti A.K."/>
            <person name="Sundararajan A."/>
            <person name="Cameron C.T."/>
            <person name="Woodward J.E."/>
            <person name="May G.D."/>
            <person name="Brubaker C."/>
            <person name="Broadhvest J."/>
            <person name="Wilkins T.A."/>
        </authorList>
    </citation>
    <scope>NUCLEOTIDE SEQUENCE</scope>
    <source>
        <strain evidence="2">cv. AKA8401</strain>
    </source>
</reference>
<organism evidence="1 2">
    <name type="scientific">Gossypium arboreum</name>
    <name type="common">Tree cotton</name>
    <name type="synonym">Gossypium nanking</name>
    <dbReference type="NCBI Taxonomy" id="29729"/>
    <lineage>
        <taxon>Eukaryota</taxon>
        <taxon>Viridiplantae</taxon>
        <taxon>Streptophyta</taxon>
        <taxon>Embryophyta</taxon>
        <taxon>Tracheophyta</taxon>
        <taxon>Spermatophyta</taxon>
        <taxon>Magnoliopsida</taxon>
        <taxon>eudicotyledons</taxon>
        <taxon>Gunneridae</taxon>
        <taxon>Pentapetalae</taxon>
        <taxon>rosids</taxon>
        <taxon>malvids</taxon>
        <taxon>Malvales</taxon>
        <taxon>Malvaceae</taxon>
        <taxon>Malvoideae</taxon>
        <taxon>Gossypium</taxon>
    </lineage>
</organism>
<evidence type="ECO:0000313" key="1">
    <source>
        <dbReference type="EMBL" id="KHG05463.1"/>
    </source>
</evidence>
<dbReference type="EMBL" id="JRRC01430862">
    <property type="protein sequence ID" value="KHG05463.1"/>
    <property type="molecule type" value="Genomic_DNA"/>
</dbReference>
<keyword evidence="2" id="KW-1185">Reference proteome</keyword>
<sequence length="20" mass="2398">MAKYQIKPLTITGQYIWQKS</sequence>
<comment type="caution">
    <text evidence="1">The sequence shown here is derived from an EMBL/GenBank/DDBJ whole genome shotgun (WGS) entry which is preliminary data.</text>
</comment>
<proteinExistence type="predicted"/>
<protein>
    <submittedName>
        <fullName evidence="1">Uncharacterized protein</fullName>
    </submittedName>
</protein>
<name>A0A0B0MTM2_GOSAR</name>